<protein>
    <submittedName>
        <fullName evidence="2">Uncharacterized protein</fullName>
    </submittedName>
</protein>
<keyword evidence="3" id="KW-1185">Reference proteome</keyword>
<accession>A0A550CVC9</accession>
<feature type="compositionally biased region" description="Basic and acidic residues" evidence="1">
    <location>
        <begin position="132"/>
        <end position="144"/>
    </location>
</feature>
<dbReference type="OrthoDB" id="2687798at2759"/>
<sequence length="150" mass="15372">MSAIRSTMRLNKRVSRLSTTTLSSSPALSSTTTVAFVRTRHLHASTPCAKAGKDERLSQGSAAADKDNSHPQDPHSQAARSGKEQGGSDAPLDAASAKQGGQAQKTGTKAGERDADVGMVEQVGSASASADDFGKGGKKGKEEPAASDYV</sequence>
<feature type="compositionally biased region" description="Basic and acidic residues" evidence="1">
    <location>
        <begin position="64"/>
        <end position="73"/>
    </location>
</feature>
<feature type="region of interest" description="Disordered" evidence="1">
    <location>
        <begin position="43"/>
        <end position="150"/>
    </location>
</feature>
<proteinExistence type="predicted"/>
<comment type="caution">
    <text evidence="2">The sequence shown here is derived from an EMBL/GenBank/DDBJ whole genome shotgun (WGS) entry which is preliminary data.</text>
</comment>
<dbReference type="AlphaFoldDB" id="A0A550CVC9"/>
<feature type="compositionally biased region" description="Low complexity" evidence="1">
    <location>
        <begin position="17"/>
        <end position="31"/>
    </location>
</feature>
<evidence type="ECO:0000313" key="2">
    <source>
        <dbReference type="EMBL" id="TRM68752.1"/>
    </source>
</evidence>
<name>A0A550CVC9_9AGAR</name>
<gene>
    <name evidence="2" type="ORF">BD626DRAFT_581415</name>
</gene>
<reference evidence="2 3" key="1">
    <citation type="journal article" date="2019" name="New Phytol.">
        <title>Comparative genomics reveals unique wood-decay strategies and fruiting body development in the Schizophyllaceae.</title>
        <authorList>
            <person name="Almasi E."/>
            <person name="Sahu N."/>
            <person name="Krizsan K."/>
            <person name="Balint B."/>
            <person name="Kovacs G.M."/>
            <person name="Kiss B."/>
            <person name="Cseklye J."/>
            <person name="Drula E."/>
            <person name="Henrissat B."/>
            <person name="Nagy I."/>
            <person name="Chovatia M."/>
            <person name="Adam C."/>
            <person name="LaButti K."/>
            <person name="Lipzen A."/>
            <person name="Riley R."/>
            <person name="Grigoriev I.V."/>
            <person name="Nagy L.G."/>
        </authorList>
    </citation>
    <scope>NUCLEOTIDE SEQUENCE [LARGE SCALE GENOMIC DNA]</scope>
    <source>
        <strain evidence="2 3">NL-1724</strain>
    </source>
</reference>
<feature type="compositionally biased region" description="Low complexity" evidence="1">
    <location>
        <begin position="97"/>
        <end position="109"/>
    </location>
</feature>
<dbReference type="Proteomes" id="UP000320762">
    <property type="component" value="Unassembled WGS sequence"/>
</dbReference>
<evidence type="ECO:0000313" key="3">
    <source>
        <dbReference type="Proteomes" id="UP000320762"/>
    </source>
</evidence>
<organism evidence="2 3">
    <name type="scientific">Schizophyllum amplum</name>
    <dbReference type="NCBI Taxonomy" id="97359"/>
    <lineage>
        <taxon>Eukaryota</taxon>
        <taxon>Fungi</taxon>
        <taxon>Dikarya</taxon>
        <taxon>Basidiomycota</taxon>
        <taxon>Agaricomycotina</taxon>
        <taxon>Agaricomycetes</taxon>
        <taxon>Agaricomycetidae</taxon>
        <taxon>Agaricales</taxon>
        <taxon>Schizophyllaceae</taxon>
        <taxon>Schizophyllum</taxon>
    </lineage>
</organism>
<dbReference type="EMBL" id="VDMD01000002">
    <property type="protein sequence ID" value="TRM68752.1"/>
    <property type="molecule type" value="Genomic_DNA"/>
</dbReference>
<evidence type="ECO:0000256" key="1">
    <source>
        <dbReference type="SAM" id="MobiDB-lite"/>
    </source>
</evidence>
<feature type="region of interest" description="Disordered" evidence="1">
    <location>
        <begin position="1"/>
        <end position="31"/>
    </location>
</feature>